<accession>A0ABM7U0K2</accession>
<dbReference type="EMBL" id="AP024958">
    <property type="protein sequence ID" value="BCZ84436.1"/>
    <property type="molecule type" value="Genomic_DNA"/>
</dbReference>
<proteinExistence type="predicted"/>
<keyword evidence="3" id="KW-1185">Reference proteome</keyword>
<name>A0ABM7U0K2_9BURK</name>
<evidence type="ECO:0000259" key="1">
    <source>
        <dbReference type="Pfam" id="PF01895"/>
    </source>
</evidence>
<gene>
    <name evidence="2" type="ORF">PTKU64_81110</name>
</gene>
<reference evidence="2 3" key="1">
    <citation type="journal article" date="2022" name="Front. Microbiol.">
        <title>Identification and characterization of a novel class of self-sufficient cytochrome P450 hydroxylase involved in cyclohexanecarboxylate degradation in Paraburkholderia terrae strain KU-64.</title>
        <authorList>
            <person name="Yamamoto T."/>
            <person name="Hasegawa Y."/>
            <person name="Iwaki H."/>
        </authorList>
    </citation>
    <scope>NUCLEOTIDE SEQUENCE [LARGE SCALE GENOMIC DNA]</scope>
    <source>
        <strain evidence="2 3">KU-64</strain>
    </source>
</reference>
<dbReference type="Gene3D" id="1.20.58.220">
    <property type="entry name" value="Phosphate transport system protein phou homolog 2, domain 2"/>
    <property type="match status" value="1"/>
</dbReference>
<dbReference type="InterPro" id="IPR038078">
    <property type="entry name" value="PhoU-like_sf"/>
</dbReference>
<organism evidence="2 3">
    <name type="scientific">Paraburkholderia terrae</name>
    <dbReference type="NCBI Taxonomy" id="311230"/>
    <lineage>
        <taxon>Bacteria</taxon>
        <taxon>Pseudomonadati</taxon>
        <taxon>Pseudomonadota</taxon>
        <taxon>Betaproteobacteria</taxon>
        <taxon>Burkholderiales</taxon>
        <taxon>Burkholderiaceae</taxon>
        <taxon>Paraburkholderia</taxon>
    </lineage>
</organism>
<evidence type="ECO:0000313" key="3">
    <source>
        <dbReference type="Proteomes" id="UP001319874"/>
    </source>
</evidence>
<dbReference type="Pfam" id="PF01895">
    <property type="entry name" value="PhoU"/>
    <property type="match status" value="1"/>
</dbReference>
<protein>
    <recommendedName>
        <fullName evidence="1">PhoU domain-containing protein</fullName>
    </recommendedName>
</protein>
<dbReference type="InterPro" id="IPR026022">
    <property type="entry name" value="PhoU_dom"/>
</dbReference>
<dbReference type="SUPFAM" id="SSF109755">
    <property type="entry name" value="PhoU-like"/>
    <property type="match status" value="1"/>
</dbReference>
<feature type="domain" description="PhoU" evidence="1">
    <location>
        <begin position="1"/>
        <end position="49"/>
    </location>
</feature>
<evidence type="ECO:0000313" key="2">
    <source>
        <dbReference type="EMBL" id="BCZ84436.1"/>
    </source>
</evidence>
<sequence length="72" mass="8243">MEVDIDDEINNVIARRQPAARDLPLLMAMAKCVTNLERSSDETWKITKRLLKIDEACPATAMQTDRKAEKLR</sequence>
<dbReference type="Proteomes" id="UP001319874">
    <property type="component" value="Chromosome 4"/>
</dbReference>